<dbReference type="Proteomes" id="UP001144397">
    <property type="component" value="Unassembled WGS sequence"/>
</dbReference>
<dbReference type="InterPro" id="IPR001753">
    <property type="entry name" value="Enoyl-CoA_hydra/iso"/>
</dbReference>
<evidence type="ECO:0000313" key="7">
    <source>
        <dbReference type="Proteomes" id="UP001245370"/>
    </source>
</evidence>
<dbReference type="RefSeq" id="WP_281804468.1">
    <property type="nucleotide sequence ID" value="NZ_BSDO01000001.1"/>
</dbReference>
<evidence type="ECO:0000256" key="1">
    <source>
        <dbReference type="ARBA" id="ARBA00005254"/>
    </source>
</evidence>
<organism evidence="4 6">
    <name type="scientific">Xanthobacter flavus</name>
    <dbReference type="NCBI Taxonomy" id="281"/>
    <lineage>
        <taxon>Bacteria</taxon>
        <taxon>Pseudomonadati</taxon>
        <taxon>Pseudomonadota</taxon>
        <taxon>Alphaproteobacteria</taxon>
        <taxon>Hyphomicrobiales</taxon>
        <taxon>Xanthobacteraceae</taxon>
        <taxon>Xanthobacter</taxon>
    </lineage>
</organism>
<dbReference type="PANTHER" id="PTHR11941">
    <property type="entry name" value="ENOYL-COA HYDRATASE-RELATED"/>
    <property type="match status" value="1"/>
</dbReference>
<dbReference type="GO" id="GO:0004300">
    <property type="term" value="F:enoyl-CoA hydratase activity"/>
    <property type="evidence" value="ECO:0007669"/>
    <property type="project" value="UniProtKB-EC"/>
</dbReference>
<dbReference type="SUPFAM" id="SSF52096">
    <property type="entry name" value="ClpP/crotonase"/>
    <property type="match status" value="1"/>
</dbReference>
<dbReference type="Proteomes" id="UP001245370">
    <property type="component" value="Unassembled WGS sequence"/>
</dbReference>
<comment type="caution">
    <text evidence="4">The sequence shown here is derived from an EMBL/GenBank/DDBJ whole genome shotgun (WGS) entry which is preliminary data.</text>
</comment>
<dbReference type="CDD" id="cd06558">
    <property type="entry name" value="crotonase-like"/>
    <property type="match status" value="1"/>
</dbReference>
<accession>A0A9W6FHR3</accession>
<dbReference type="InterPro" id="IPR029045">
    <property type="entry name" value="ClpP/crotonase-like_dom_sf"/>
</dbReference>
<dbReference type="Gene3D" id="1.10.12.10">
    <property type="entry name" value="Lyase 2-enoyl-coa Hydratase, Chain A, domain 2"/>
    <property type="match status" value="1"/>
</dbReference>
<evidence type="ECO:0000256" key="2">
    <source>
        <dbReference type="ARBA" id="ARBA00023239"/>
    </source>
</evidence>
<dbReference type="Pfam" id="PF00378">
    <property type="entry name" value="ECH_1"/>
    <property type="match status" value="1"/>
</dbReference>
<keyword evidence="7" id="KW-1185">Reference proteome</keyword>
<evidence type="ECO:0000313" key="4">
    <source>
        <dbReference type="EMBL" id="GLI20371.1"/>
    </source>
</evidence>
<dbReference type="EMBL" id="BSDO01000001">
    <property type="protein sequence ID" value="GLI20371.1"/>
    <property type="molecule type" value="Genomic_DNA"/>
</dbReference>
<proteinExistence type="inferred from homology"/>
<dbReference type="EC" id="4.2.1.17" evidence="5"/>
<dbReference type="PANTHER" id="PTHR11941:SF54">
    <property type="entry name" value="ENOYL-COA HYDRATASE, MITOCHONDRIAL"/>
    <property type="match status" value="1"/>
</dbReference>
<dbReference type="AlphaFoldDB" id="A0A9W6FHR3"/>
<dbReference type="PROSITE" id="PS00166">
    <property type="entry name" value="ENOYL_COA_HYDRATASE"/>
    <property type="match status" value="1"/>
</dbReference>
<comment type="similarity">
    <text evidence="1 3">Belongs to the enoyl-CoA hydratase/isomerase family.</text>
</comment>
<dbReference type="InterPro" id="IPR018376">
    <property type="entry name" value="Enoyl-CoA_hyd/isom_CS"/>
</dbReference>
<dbReference type="InterPro" id="IPR014748">
    <property type="entry name" value="Enoyl-CoA_hydra_C"/>
</dbReference>
<sequence length="264" mass="27829">MSDTSTSDPSTDGAIRVTHEGAVARLVIDRPRKHNAITPAMARDLAAACAALDADDQVRVVLLTGGGEKAFSAGSDMNALGEITDLWAFRNRVEYAAVVRDMRKPVIALLRGWVLGGGLEIALGADIRIAGTSAKFGAPEVTRGWVGGGGASQMLPRLVGYGQAMRLLLSGDTIDAERARAIGLVEEVVDDDSLDAHATALAQRIATFSPLATQAVKAATRAALSMPLDAGIRHENELHVICMSDRGRQEGITAFQEGREGRFG</sequence>
<dbReference type="EMBL" id="JAVDPY010000003">
    <property type="protein sequence ID" value="MDR6333874.1"/>
    <property type="molecule type" value="Genomic_DNA"/>
</dbReference>
<protein>
    <submittedName>
        <fullName evidence="4">Enoyl-CoA hydratase</fullName>
        <ecNumber evidence="5">4.2.1.17</ecNumber>
    </submittedName>
</protein>
<keyword evidence="2 5" id="KW-0456">Lyase</keyword>
<reference evidence="4" key="1">
    <citation type="submission" date="2022-12" db="EMBL/GenBank/DDBJ databases">
        <title>Reference genome sequencing for broad-spectrum identification of bacterial and archaeal isolates by mass spectrometry.</title>
        <authorList>
            <person name="Sekiguchi Y."/>
            <person name="Tourlousse D.M."/>
        </authorList>
    </citation>
    <scope>NUCLEOTIDE SEQUENCE</scope>
    <source>
        <strain evidence="4">301</strain>
    </source>
</reference>
<evidence type="ECO:0000256" key="3">
    <source>
        <dbReference type="RuleBase" id="RU003707"/>
    </source>
</evidence>
<evidence type="ECO:0000313" key="5">
    <source>
        <dbReference type="EMBL" id="MDR6333874.1"/>
    </source>
</evidence>
<evidence type="ECO:0000313" key="6">
    <source>
        <dbReference type="Proteomes" id="UP001144397"/>
    </source>
</evidence>
<dbReference type="GO" id="GO:0006635">
    <property type="term" value="P:fatty acid beta-oxidation"/>
    <property type="evidence" value="ECO:0007669"/>
    <property type="project" value="TreeGrafter"/>
</dbReference>
<dbReference type="Gene3D" id="3.90.226.10">
    <property type="entry name" value="2-enoyl-CoA Hydratase, Chain A, domain 1"/>
    <property type="match status" value="1"/>
</dbReference>
<name>A0A9W6FHR3_XANFL</name>
<gene>
    <name evidence="5" type="ORF">GGQ86_002344</name>
    <name evidence="4" type="ORF">XFLAVUS301_00450</name>
</gene>
<reference evidence="5 7" key="2">
    <citation type="submission" date="2023-07" db="EMBL/GenBank/DDBJ databases">
        <title>Genomic Encyclopedia of Type Strains, Phase IV (KMG-IV): sequencing the most valuable type-strain genomes for metagenomic binning, comparative biology and taxonomic classification.</title>
        <authorList>
            <person name="Goeker M."/>
        </authorList>
    </citation>
    <scope>NUCLEOTIDE SEQUENCE [LARGE SCALE GENOMIC DNA]</scope>
    <source>
        <strain evidence="5 7">DSM 338</strain>
    </source>
</reference>
<dbReference type="GeneID" id="95760838"/>